<proteinExistence type="predicted"/>
<sequence>MAKRAEEDSNVPFSVLVGFSSEGERSNTGYPGDYAREVRAQSVVKKRVLCLVAMRVGVIRRRCRYGRCLLLFRSNSLVKHLASFRIDQVLAAAEAIPCRRSTSRAANHSSWRCNMPFPRPKRA</sequence>
<organism evidence="1 2">
    <name type="scientific">Ceratodon purpureus</name>
    <name type="common">Fire moss</name>
    <name type="synonym">Dicranum purpureum</name>
    <dbReference type="NCBI Taxonomy" id="3225"/>
    <lineage>
        <taxon>Eukaryota</taxon>
        <taxon>Viridiplantae</taxon>
        <taxon>Streptophyta</taxon>
        <taxon>Embryophyta</taxon>
        <taxon>Bryophyta</taxon>
        <taxon>Bryophytina</taxon>
        <taxon>Bryopsida</taxon>
        <taxon>Dicranidae</taxon>
        <taxon>Pseudoditrichales</taxon>
        <taxon>Ditrichaceae</taxon>
        <taxon>Ceratodon</taxon>
    </lineage>
</organism>
<comment type="caution">
    <text evidence="1">The sequence shown here is derived from an EMBL/GenBank/DDBJ whole genome shotgun (WGS) entry which is preliminary data.</text>
</comment>
<accession>A0A8T0IQ24</accession>
<evidence type="ECO:0000313" key="1">
    <source>
        <dbReference type="EMBL" id="KAG0585109.1"/>
    </source>
</evidence>
<gene>
    <name evidence="1" type="ORF">KC19_3G259000</name>
</gene>
<evidence type="ECO:0000313" key="2">
    <source>
        <dbReference type="Proteomes" id="UP000822688"/>
    </source>
</evidence>
<dbReference type="Proteomes" id="UP000822688">
    <property type="component" value="Chromosome 3"/>
</dbReference>
<name>A0A8T0IQ24_CERPU</name>
<keyword evidence="2" id="KW-1185">Reference proteome</keyword>
<dbReference type="AlphaFoldDB" id="A0A8T0IQ24"/>
<dbReference type="EMBL" id="CM026423">
    <property type="protein sequence ID" value="KAG0585109.1"/>
    <property type="molecule type" value="Genomic_DNA"/>
</dbReference>
<reference evidence="1" key="1">
    <citation type="submission" date="2020-06" db="EMBL/GenBank/DDBJ databases">
        <title>WGS assembly of Ceratodon purpureus strain R40.</title>
        <authorList>
            <person name="Carey S.B."/>
            <person name="Jenkins J."/>
            <person name="Shu S."/>
            <person name="Lovell J.T."/>
            <person name="Sreedasyam A."/>
            <person name="Maumus F."/>
            <person name="Tiley G.P."/>
            <person name="Fernandez-Pozo N."/>
            <person name="Barry K."/>
            <person name="Chen C."/>
            <person name="Wang M."/>
            <person name="Lipzen A."/>
            <person name="Daum C."/>
            <person name="Saski C.A."/>
            <person name="Payton A.C."/>
            <person name="Mcbreen J.C."/>
            <person name="Conrad R.E."/>
            <person name="Kollar L.M."/>
            <person name="Olsson S."/>
            <person name="Huttunen S."/>
            <person name="Landis J.B."/>
            <person name="Wickett N.J."/>
            <person name="Johnson M.G."/>
            <person name="Rensing S.A."/>
            <person name="Grimwood J."/>
            <person name="Schmutz J."/>
            <person name="Mcdaniel S.F."/>
        </authorList>
    </citation>
    <scope>NUCLEOTIDE SEQUENCE</scope>
    <source>
        <strain evidence="1">R40</strain>
    </source>
</reference>
<protein>
    <submittedName>
        <fullName evidence="1">Uncharacterized protein</fullName>
    </submittedName>
</protein>